<dbReference type="AlphaFoldDB" id="A0AAD8RRG7"/>
<keyword evidence="3" id="KW-1185">Reference proteome</keyword>
<protein>
    <submittedName>
        <fullName evidence="2">Uncharacterized protein</fullName>
    </submittedName>
</protein>
<sequence length="220" mass="23732">MRWEQEGDLVGGRPPHPEEWDEGRGGGAGGRVKQQEVEVEAAAEIGLLESTTAVSCGKGDSSKLSEYNVDLAITLFYSFPYNIGQISKKWKVYSTSSLCSSCEVVHIATSGSMVLHNQGLQRGCFKMSSAVGGVDDDMGSPDPGIVDSDGITTDKPSVEREAYEEVKLEKDHAAKEMKAPKAKMAALSEALKAVDIEMEELESSVKNNAQAMHHIVNAPW</sequence>
<feature type="compositionally biased region" description="Basic and acidic residues" evidence="1">
    <location>
        <begin position="15"/>
        <end position="24"/>
    </location>
</feature>
<name>A0AAD8RRG7_LOLMU</name>
<comment type="caution">
    <text evidence="2">The sequence shown here is derived from an EMBL/GenBank/DDBJ whole genome shotgun (WGS) entry which is preliminary data.</text>
</comment>
<feature type="region of interest" description="Disordered" evidence="1">
    <location>
        <begin position="1"/>
        <end position="33"/>
    </location>
</feature>
<gene>
    <name evidence="2" type="ORF">QYE76_003842</name>
</gene>
<proteinExistence type="predicted"/>
<evidence type="ECO:0000256" key="1">
    <source>
        <dbReference type="SAM" id="MobiDB-lite"/>
    </source>
</evidence>
<accession>A0AAD8RRG7</accession>
<evidence type="ECO:0000313" key="3">
    <source>
        <dbReference type="Proteomes" id="UP001231189"/>
    </source>
</evidence>
<dbReference type="Proteomes" id="UP001231189">
    <property type="component" value="Unassembled WGS sequence"/>
</dbReference>
<reference evidence="2" key="1">
    <citation type="submission" date="2023-07" db="EMBL/GenBank/DDBJ databases">
        <title>A chromosome-level genome assembly of Lolium multiflorum.</title>
        <authorList>
            <person name="Chen Y."/>
            <person name="Copetti D."/>
            <person name="Kolliker R."/>
            <person name="Studer B."/>
        </authorList>
    </citation>
    <scope>NUCLEOTIDE SEQUENCE</scope>
    <source>
        <strain evidence="2">02402/16</strain>
        <tissue evidence="2">Leaf</tissue>
    </source>
</reference>
<dbReference type="EMBL" id="JAUUTY010000005">
    <property type="protein sequence ID" value="KAK1629527.1"/>
    <property type="molecule type" value="Genomic_DNA"/>
</dbReference>
<evidence type="ECO:0000313" key="2">
    <source>
        <dbReference type="EMBL" id="KAK1629527.1"/>
    </source>
</evidence>
<organism evidence="2 3">
    <name type="scientific">Lolium multiflorum</name>
    <name type="common">Italian ryegrass</name>
    <name type="synonym">Lolium perenne subsp. multiflorum</name>
    <dbReference type="NCBI Taxonomy" id="4521"/>
    <lineage>
        <taxon>Eukaryota</taxon>
        <taxon>Viridiplantae</taxon>
        <taxon>Streptophyta</taxon>
        <taxon>Embryophyta</taxon>
        <taxon>Tracheophyta</taxon>
        <taxon>Spermatophyta</taxon>
        <taxon>Magnoliopsida</taxon>
        <taxon>Liliopsida</taxon>
        <taxon>Poales</taxon>
        <taxon>Poaceae</taxon>
        <taxon>BOP clade</taxon>
        <taxon>Pooideae</taxon>
        <taxon>Poodae</taxon>
        <taxon>Poeae</taxon>
        <taxon>Poeae Chloroplast Group 2 (Poeae type)</taxon>
        <taxon>Loliodinae</taxon>
        <taxon>Loliinae</taxon>
        <taxon>Lolium</taxon>
    </lineage>
</organism>